<organism evidence="1 2">
    <name type="scientific">Prevotella communis</name>
    <dbReference type="NCBI Taxonomy" id="2913614"/>
    <lineage>
        <taxon>Bacteria</taxon>
        <taxon>Pseudomonadati</taxon>
        <taxon>Bacteroidota</taxon>
        <taxon>Bacteroidia</taxon>
        <taxon>Bacteroidales</taxon>
        <taxon>Prevotellaceae</taxon>
        <taxon>Prevotella</taxon>
    </lineage>
</organism>
<comment type="caution">
    <text evidence="1">The sequence shown here is derived from an EMBL/GenBank/DDBJ whole genome shotgun (WGS) entry which is preliminary data.</text>
</comment>
<gene>
    <name evidence="1" type="ORF">SAMN04487900_12167</name>
</gene>
<dbReference type="Gene3D" id="3.10.450.620">
    <property type="entry name" value="JHP933, nucleotidyltransferase-like core domain"/>
    <property type="match status" value="1"/>
</dbReference>
<dbReference type="EMBL" id="FNIW01000021">
    <property type="protein sequence ID" value="SDO47204.1"/>
    <property type="molecule type" value="Genomic_DNA"/>
</dbReference>
<proteinExistence type="predicted"/>
<protein>
    <submittedName>
        <fullName evidence="1">Predicted nucleotidyltransferase component of viral defense system</fullName>
    </submittedName>
</protein>
<dbReference type="RefSeq" id="WP_091854707.1">
    <property type="nucleotide sequence ID" value="NZ_FNIW01000021.1"/>
</dbReference>
<dbReference type="Pfam" id="PF08843">
    <property type="entry name" value="AbiEii"/>
    <property type="match status" value="1"/>
</dbReference>
<evidence type="ECO:0000313" key="1">
    <source>
        <dbReference type="EMBL" id="SDO47204.1"/>
    </source>
</evidence>
<dbReference type="AlphaFoldDB" id="A0A1H0JUB7"/>
<dbReference type="OrthoDB" id="9780929at2"/>
<dbReference type="InterPro" id="IPR014942">
    <property type="entry name" value="AbiEii"/>
</dbReference>
<accession>A0A1H0JUB7</accession>
<sequence>MSDIFEQMIAQHTIAGDNDRKNALYEVMQQVVLSGLYRGGFFKEAAFYGGTCLRIFHGLRRYSEDMDFSLLAKNPDFTLEPYFPAIIEEARLLGRTVTITKKDKRTFGKVESAFLKDNTDVYNLTFQTEKALKIKIEVDVNPPLEFSTEQKLLMQPFSFTTRCFTLPDLYAGKMHALTFRAWKNRIKGRDWYDFEWYVRNRVALDFEHLKVRTKEFNDIDLTKELFLELLKERISKADIDVIKADVIPYIIDKRELDIWSNDYFLQLADMIVFK</sequence>
<reference evidence="2" key="1">
    <citation type="submission" date="2016-10" db="EMBL/GenBank/DDBJ databases">
        <authorList>
            <person name="de Groot N.N."/>
        </authorList>
    </citation>
    <scope>NUCLEOTIDE SEQUENCE [LARGE SCALE GENOMIC DNA]</scope>
    <source>
        <strain evidence="2">BP1-145</strain>
    </source>
</reference>
<dbReference type="Proteomes" id="UP000199134">
    <property type="component" value="Unassembled WGS sequence"/>
</dbReference>
<evidence type="ECO:0000313" key="2">
    <source>
        <dbReference type="Proteomes" id="UP000199134"/>
    </source>
</evidence>
<name>A0A1H0JUB7_9BACT</name>